<feature type="chain" id="PRO_5017026226" evidence="2">
    <location>
        <begin position="33"/>
        <end position="63"/>
    </location>
</feature>
<dbReference type="Proteomes" id="UP000254875">
    <property type="component" value="Unassembled WGS sequence"/>
</dbReference>
<proteinExistence type="predicted"/>
<reference evidence="4" key="1">
    <citation type="submission" date="2018-05" db="EMBL/GenBank/DDBJ databases">
        <authorList>
            <person name="Feng T."/>
        </authorList>
    </citation>
    <scope>NUCLEOTIDE SEQUENCE [LARGE SCALE GENOMIC DNA]</scope>
    <source>
        <strain evidence="4">S27</strain>
    </source>
</reference>
<accession>A0A370N550</accession>
<gene>
    <name evidence="3" type="ORF">DLM46_20520</name>
</gene>
<sequence length="63" mass="6581">MRQSRQQPQPTAKRLTAISLAVTAALTTTAFASTKTRTAMPEAQRAADPMLGCDPAVTSGASF</sequence>
<dbReference type="AlphaFoldDB" id="A0A370N550"/>
<feature type="region of interest" description="Disordered" evidence="1">
    <location>
        <begin position="36"/>
        <end position="63"/>
    </location>
</feature>
<evidence type="ECO:0000313" key="4">
    <source>
        <dbReference type="Proteomes" id="UP000254875"/>
    </source>
</evidence>
<name>A0A370N550_9BURK</name>
<keyword evidence="2" id="KW-0732">Signal</keyword>
<dbReference type="RefSeq" id="WP_115103203.1">
    <property type="nucleotide sequence ID" value="NZ_QHKS01000013.1"/>
</dbReference>
<comment type="caution">
    <text evidence="3">The sequence shown here is derived from an EMBL/GenBank/DDBJ whole genome shotgun (WGS) entry which is preliminary data.</text>
</comment>
<organism evidence="3 4">
    <name type="scientific">Paraburkholderia lacunae</name>
    <dbReference type="NCBI Taxonomy" id="2211104"/>
    <lineage>
        <taxon>Bacteria</taxon>
        <taxon>Pseudomonadati</taxon>
        <taxon>Pseudomonadota</taxon>
        <taxon>Betaproteobacteria</taxon>
        <taxon>Burkholderiales</taxon>
        <taxon>Burkholderiaceae</taxon>
        <taxon>Paraburkholderia</taxon>
    </lineage>
</organism>
<keyword evidence="4" id="KW-1185">Reference proteome</keyword>
<evidence type="ECO:0000256" key="1">
    <source>
        <dbReference type="SAM" id="MobiDB-lite"/>
    </source>
</evidence>
<dbReference type="EMBL" id="QHKS01000013">
    <property type="protein sequence ID" value="RDK00743.1"/>
    <property type="molecule type" value="Genomic_DNA"/>
</dbReference>
<evidence type="ECO:0000313" key="3">
    <source>
        <dbReference type="EMBL" id="RDK00743.1"/>
    </source>
</evidence>
<evidence type="ECO:0000256" key="2">
    <source>
        <dbReference type="SAM" id="SignalP"/>
    </source>
</evidence>
<protein>
    <submittedName>
        <fullName evidence="3">Uncharacterized protein</fullName>
    </submittedName>
</protein>
<feature type="signal peptide" evidence="2">
    <location>
        <begin position="1"/>
        <end position="32"/>
    </location>
</feature>